<proteinExistence type="predicted"/>
<sequence length="170" mass="19714">MENQTYKTSDITNRKLEQSQTAKESHENRENPTLLPTPRDTPEEPEDVSKSSRLPTHSIEGSDSQVSSTTNPKRTYNKKLTEQEVLENIRKSTREERAKHRHPRRNDNSFCTEIIINNETSPDDFEILYASFAVSQSRRLHIDQLQKLPSHWETMLTHPKSLGFINAADR</sequence>
<feature type="region of interest" description="Disordered" evidence="1">
    <location>
        <begin position="1"/>
        <end position="85"/>
    </location>
</feature>
<comment type="caution">
    <text evidence="2">The sequence shown here is derived from an EMBL/GenBank/DDBJ whole genome shotgun (WGS) entry which is preliminary data.</text>
</comment>
<dbReference type="OrthoDB" id="10673461at2759"/>
<feature type="compositionally biased region" description="Polar residues" evidence="1">
    <location>
        <begin position="51"/>
        <end position="74"/>
    </location>
</feature>
<dbReference type="EMBL" id="MCBR01003986">
    <property type="protein sequence ID" value="RKF80108.1"/>
    <property type="molecule type" value="Genomic_DNA"/>
</dbReference>
<evidence type="ECO:0000256" key="1">
    <source>
        <dbReference type="SAM" id="MobiDB-lite"/>
    </source>
</evidence>
<accession>A0A420J032</accession>
<protein>
    <submittedName>
        <fullName evidence="2">Uncharacterized protein</fullName>
    </submittedName>
</protein>
<feature type="compositionally biased region" description="Polar residues" evidence="1">
    <location>
        <begin position="1"/>
        <end position="11"/>
    </location>
</feature>
<dbReference type="Proteomes" id="UP000285405">
    <property type="component" value="Unassembled WGS sequence"/>
</dbReference>
<reference evidence="2 3" key="1">
    <citation type="journal article" date="2018" name="BMC Genomics">
        <title>Comparative genome analyses reveal sequence features reflecting distinct modes of host-adaptation between dicot and monocot powdery mildew.</title>
        <authorList>
            <person name="Wu Y."/>
            <person name="Ma X."/>
            <person name="Pan Z."/>
            <person name="Kale S.D."/>
            <person name="Song Y."/>
            <person name="King H."/>
            <person name="Zhang Q."/>
            <person name="Presley C."/>
            <person name="Deng X."/>
            <person name="Wei C.I."/>
            <person name="Xiao S."/>
        </authorList>
    </citation>
    <scope>NUCLEOTIDE SEQUENCE [LARGE SCALE GENOMIC DNA]</scope>
    <source>
        <strain evidence="2">UCSC1</strain>
    </source>
</reference>
<organism evidence="2 3">
    <name type="scientific">Golovinomyces cichoracearum</name>
    <dbReference type="NCBI Taxonomy" id="62708"/>
    <lineage>
        <taxon>Eukaryota</taxon>
        <taxon>Fungi</taxon>
        <taxon>Dikarya</taxon>
        <taxon>Ascomycota</taxon>
        <taxon>Pezizomycotina</taxon>
        <taxon>Leotiomycetes</taxon>
        <taxon>Erysiphales</taxon>
        <taxon>Erysiphaceae</taxon>
        <taxon>Golovinomyces</taxon>
    </lineage>
</organism>
<dbReference type="AlphaFoldDB" id="A0A420J032"/>
<name>A0A420J032_9PEZI</name>
<evidence type="ECO:0000313" key="2">
    <source>
        <dbReference type="EMBL" id="RKF80108.1"/>
    </source>
</evidence>
<feature type="compositionally biased region" description="Basic and acidic residues" evidence="1">
    <location>
        <begin position="12"/>
        <end position="30"/>
    </location>
</feature>
<evidence type="ECO:0000313" key="3">
    <source>
        <dbReference type="Proteomes" id="UP000285405"/>
    </source>
</evidence>
<gene>
    <name evidence="2" type="ORF">GcC1_039043</name>
</gene>